<evidence type="ECO:0008006" key="10">
    <source>
        <dbReference type="Google" id="ProtNLM"/>
    </source>
</evidence>
<dbReference type="SMART" id="SM00317">
    <property type="entry name" value="SET"/>
    <property type="match status" value="1"/>
</dbReference>
<gene>
    <name evidence="8" type="ORF">CA3LBN_000952</name>
</gene>
<feature type="domain" description="Zinc finger PHD-type" evidence="6">
    <location>
        <begin position="516"/>
        <end position="562"/>
    </location>
</feature>
<feature type="compositionally biased region" description="Polar residues" evidence="5">
    <location>
        <begin position="329"/>
        <end position="352"/>
    </location>
</feature>
<keyword evidence="3" id="KW-0862">Zinc</keyword>
<accession>A0ABX8I0P7</accession>
<dbReference type="PANTHER" id="PTHR46462">
    <property type="entry name" value="UPSET, ISOFORM A"/>
    <property type="match status" value="1"/>
</dbReference>
<feature type="compositionally biased region" description="Polar residues" evidence="5">
    <location>
        <begin position="220"/>
        <end position="231"/>
    </location>
</feature>
<dbReference type="InterPro" id="IPR036869">
    <property type="entry name" value="J_dom_sf"/>
</dbReference>
<feature type="compositionally biased region" description="Basic and acidic residues" evidence="5">
    <location>
        <begin position="473"/>
        <end position="493"/>
    </location>
</feature>
<evidence type="ECO:0000256" key="3">
    <source>
        <dbReference type="ARBA" id="ARBA00022833"/>
    </source>
</evidence>
<feature type="compositionally biased region" description="Pro residues" evidence="5">
    <location>
        <begin position="454"/>
        <end position="466"/>
    </location>
</feature>
<dbReference type="Pfam" id="PF03656">
    <property type="entry name" value="Pam16"/>
    <property type="match status" value="1"/>
</dbReference>
<dbReference type="InterPro" id="IPR046341">
    <property type="entry name" value="SET_dom_sf"/>
</dbReference>
<feature type="compositionally biased region" description="Polar residues" evidence="5">
    <location>
        <begin position="202"/>
        <end position="213"/>
    </location>
</feature>
<evidence type="ECO:0000256" key="5">
    <source>
        <dbReference type="SAM" id="MobiDB-lite"/>
    </source>
</evidence>
<dbReference type="PROSITE" id="PS01359">
    <property type="entry name" value="ZF_PHD_1"/>
    <property type="match status" value="1"/>
</dbReference>
<dbReference type="SUPFAM" id="SSF57903">
    <property type="entry name" value="FYVE/PHD zinc finger"/>
    <property type="match status" value="1"/>
</dbReference>
<feature type="compositionally biased region" description="Basic and acidic residues" evidence="5">
    <location>
        <begin position="397"/>
        <end position="414"/>
    </location>
</feature>
<evidence type="ECO:0000256" key="2">
    <source>
        <dbReference type="ARBA" id="ARBA00022771"/>
    </source>
</evidence>
<organism evidence="8 9">
    <name type="scientific">Candidozyma haemuli</name>
    <dbReference type="NCBI Taxonomy" id="45357"/>
    <lineage>
        <taxon>Eukaryota</taxon>
        <taxon>Fungi</taxon>
        <taxon>Dikarya</taxon>
        <taxon>Ascomycota</taxon>
        <taxon>Saccharomycotina</taxon>
        <taxon>Pichiomycetes</taxon>
        <taxon>Metschnikowiaceae</taxon>
        <taxon>Candidozyma</taxon>
    </lineage>
</organism>
<feature type="compositionally biased region" description="Basic and acidic residues" evidence="5">
    <location>
        <begin position="1151"/>
        <end position="1166"/>
    </location>
</feature>
<feature type="region of interest" description="Disordered" evidence="5">
    <location>
        <begin position="151"/>
        <end position="366"/>
    </location>
</feature>
<dbReference type="Pfam" id="PF00856">
    <property type="entry name" value="SET"/>
    <property type="match status" value="1"/>
</dbReference>
<keyword evidence="4" id="KW-0156">Chromatin regulator</keyword>
<proteinExistence type="predicted"/>
<dbReference type="SMART" id="SM00249">
    <property type="entry name" value="PHD"/>
    <property type="match status" value="1"/>
</dbReference>
<feature type="compositionally biased region" description="Polar residues" evidence="5">
    <location>
        <begin position="623"/>
        <end position="648"/>
    </location>
</feature>
<evidence type="ECO:0000313" key="9">
    <source>
        <dbReference type="Proteomes" id="UP000825434"/>
    </source>
</evidence>
<dbReference type="InterPro" id="IPR019786">
    <property type="entry name" value="Zinc_finger_PHD-type_CS"/>
</dbReference>
<evidence type="ECO:0000259" key="6">
    <source>
        <dbReference type="SMART" id="SM00249"/>
    </source>
</evidence>
<feature type="region of interest" description="Disordered" evidence="5">
    <location>
        <begin position="388"/>
        <end position="503"/>
    </location>
</feature>
<dbReference type="PANTHER" id="PTHR46462:SF3">
    <property type="entry name" value="UPSET, ISOFORM A"/>
    <property type="match status" value="1"/>
</dbReference>
<name>A0ABX8I0P7_9ASCO</name>
<dbReference type="Gene3D" id="1.10.287.110">
    <property type="entry name" value="DnaJ domain"/>
    <property type="match status" value="1"/>
</dbReference>
<evidence type="ECO:0000256" key="4">
    <source>
        <dbReference type="ARBA" id="ARBA00022853"/>
    </source>
</evidence>
<dbReference type="Gene3D" id="3.30.40.10">
    <property type="entry name" value="Zinc/RING finger domain, C3HC4 (zinc finger)"/>
    <property type="match status" value="1"/>
</dbReference>
<evidence type="ECO:0000313" key="8">
    <source>
        <dbReference type="EMBL" id="QWU86734.1"/>
    </source>
</evidence>
<dbReference type="Pfam" id="PF20826">
    <property type="entry name" value="PHD_5"/>
    <property type="match status" value="1"/>
</dbReference>
<dbReference type="InterPro" id="IPR001214">
    <property type="entry name" value="SET_dom"/>
</dbReference>
<feature type="compositionally biased region" description="Basic and acidic residues" evidence="5">
    <location>
        <begin position="307"/>
        <end position="328"/>
    </location>
</feature>
<feature type="compositionally biased region" description="Low complexity" evidence="5">
    <location>
        <begin position="274"/>
        <end position="293"/>
    </location>
</feature>
<protein>
    <recommendedName>
        <fullName evidence="10">Zinc finger PHD-type domain-containing protein</fullName>
    </recommendedName>
</protein>
<feature type="region of interest" description="Disordered" evidence="5">
    <location>
        <begin position="1151"/>
        <end position="1180"/>
    </location>
</feature>
<dbReference type="Proteomes" id="UP000825434">
    <property type="component" value="Chromosome 1"/>
</dbReference>
<feature type="compositionally biased region" description="Low complexity" evidence="5">
    <location>
        <begin position="174"/>
        <end position="188"/>
    </location>
</feature>
<reference evidence="8 9" key="1">
    <citation type="submission" date="2021-06" db="EMBL/GenBank/DDBJ databases">
        <title>Candida outbreak in Lebanon.</title>
        <authorList>
            <person name="Finianos M."/>
        </authorList>
    </citation>
    <scope>NUCLEOTIDE SEQUENCE [LARGE SCALE GENOMIC DNA]</scope>
    <source>
        <strain evidence="8">CA3LBN</strain>
    </source>
</reference>
<dbReference type="InterPro" id="IPR001965">
    <property type="entry name" value="Znf_PHD"/>
</dbReference>
<evidence type="ECO:0000259" key="7">
    <source>
        <dbReference type="SMART" id="SM00317"/>
    </source>
</evidence>
<sequence>MAHRLLVNVIFTGASVFGRAFTEAYKQAAKASASAAATGATKAKSTGGIPIDEAMKILDIEKEELSLEEIEKKYEYLFDVNSKEKGNSFFLQSKVYYASDTLRKELEYLQKMREAKEGKQEALLFLMNKEKEKEQLLQDASTLLMFANVARQGSGSPGDSPKEHKTSSPQETHSAPGQPQSGGSSKSATMKNSPASVHAESPSISQKSPGSNPTQPPSAPQRSPGSQTDRSPPQLRHASWNAPIGSQPHMQPASGSLPPTLPSRGYFPYSYQGSPYAQSPPQQLPSLNQSPHLQENKIPPVAPIHQYRKEEVKQEPKEEPVRSPRSEQMKSPQNLPAQGNFQTHRRSTSGGFATSPGGTKVPLSRGINVETGQRNVDNAVIAAAALSAAADIPLPLKRKDEKPELKQSQQKEDLTEPEDDNKTDDETIPENTPRTGALASFPPLQSKPKEKRPLTPPSPQQEPPKPLALNDGTPEKVNLKENPREEQAEEEKPTTANYRPPPLHLYKVDPDSGIIGCICGIEEDDGFTIQCDICFRWQHCSCMGYRTNEEVPEDEYKCYYCDERKWNKFNPDTCRKDTLARLELERAPESSKTLPGKRKASTGKEEDKKKRKTERDTKPTTTSQNDARPGNTKQKSSGNLAAANTTPASPGVSDVPLKNNDLLEDGVTAETYQSVYYKLKDNDYKTPVVKQKLEALGVEFENSSQRSSAIETVPLALYKTTKFSQIVLPIHQKYLQERNELRKSKGYNKTSIQVKPYSENPKHKFNGVQKVGLYITERASTPGVDTTIPAGTSVIEYLGEVDFFDSYKANQANQYSVWGTVKPRVAVVPLNLFQNQPPVSVVLDARFVGNESRFIRKSCPAAANCEIKPVYVPQTRSFKFVVVTTKPIVLKGEAMEEELRISWEWDPLHPIKQMYPPNDSADVKDCKKFEDFDEDSKFLLISCVDAILNFTECGCNTAPSTSQCAIFKIKKATSYLSRSTRKATGLSSASLSKSKEVLMMPQQAREFVSWKERLVERDGKLHTALFSITPSDESSEIVSDEDRAVDGSITPGGYQASQGNTETYVKDKSTFFRVPFKKQLISRGQVFAGSTSVSAPTQEQNIADNSTSEKPRTVAIPIVPEILSSIRDTVNETLKPLARITSDVKIAVDTTNDRKESNGGQEKENLPVDNIPARSDESVETVTKAPAVVKKLSFADYKKKMK</sequence>
<feature type="compositionally biased region" description="Acidic residues" evidence="5">
    <location>
        <begin position="415"/>
        <end position="428"/>
    </location>
</feature>
<dbReference type="InterPro" id="IPR011011">
    <property type="entry name" value="Znf_FYVE_PHD"/>
</dbReference>
<keyword evidence="1" id="KW-0479">Metal-binding</keyword>
<feature type="compositionally biased region" description="Basic and acidic residues" evidence="5">
    <location>
        <begin position="602"/>
        <end position="618"/>
    </location>
</feature>
<dbReference type="InterPro" id="IPR013083">
    <property type="entry name" value="Znf_RING/FYVE/PHD"/>
</dbReference>
<dbReference type="Gene3D" id="2.170.270.10">
    <property type="entry name" value="SET domain"/>
    <property type="match status" value="1"/>
</dbReference>
<evidence type="ECO:0000256" key="1">
    <source>
        <dbReference type="ARBA" id="ARBA00022723"/>
    </source>
</evidence>
<dbReference type="EMBL" id="CP076661">
    <property type="protein sequence ID" value="QWU86734.1"/>
    <property type="molecule type" value="Genomic_DNA"/>
</dbReference>
<keyword evidence="2" id="KW-0863">Zinc-finger</keyword>
<keyword evidence="9" id="KW-1185">Reference proteome</keyword>
<feature type="region of interest" description="Disordered" evidence="5">
    <location>
        <begin position="585"/>
        <end position="659"/>
    </location>
</feature>
<dbReference type="SUPFAM" id="SSF82199">
    <property type="entry name" value="SET domain"/>
    <property type="match status" value="1"/>
</dbReference>
<feature type="domain" description="SET" evidence="7">
    <location>
        <begin position="774"/>
        <end position="910"/>
    </location>
</feature>